<dbReference type="Gene3D" id="3.40.50.150">
    <property type="entry name" value="Vaccinia Virus protein VP39"/>
    <property type="match status" value="1"/>
</dbReference>
<keyword evidence="1" id="KW-0489">Methyltransferase</keyword>
<keyword evidence="2" id="KW-0808">Transferase</keyword>
<evidence type="ECO:0000256" key="3">
    <source>
        <dbReference type="ARBA" id="ARBA00022691"/>
    </source>
</evidence>
<dbReference type="GO" id="GO:0008757">
    <property type="term" value="F:S-adenosylmethionine-dependent methyltransferase activity"/>
    <property type="evidence" value="ECO:0007669"/>
    <property type="project" value="InterPro"/>
</dbReference>
<evidence type="ECO:0000313" key="6">
    <source>
        <dbReference type="Proteomes" id="UP000176228"/>
    </source>
</evidence>
<dbReference type="CDD" id="cd02440">
    <property type="entry name" value="AdoMet_MTases"/>
    <property type="match status" value="1"/>
</dbReference>
<dbReference type="InterPro" id="IPR013216">
    <property type="entry name" value="Methyltransf_11"/>
</dbReference>
<keyword evidence="3" id="KW-0949">S-adenosyl-L-methionine</keyword>
<name>A0A1F6BBL7_9BACT</name>
<sequence>MHFSEYQRIEKWENRHFWYRAMEEQVLELMAKQSITAGKILDAGCGTGGFSAKLMEFGEVYAVDINPVAIKHARKKGLPHLSRASIDKLPYPADFFETVLCLDVLYHEQVKDDLKALQELYRVLKPGGLLILRLPAFEALRGAHDVVVRTRHRYTVAEVRLKLSKTGFSIKKISYVNFLLSLLLLVKRSLERRKNSHYFHSDTAPLPPLLNEMFYRILKSENKLLNFLNLPFGSSLLALAVK</sequence>
<evidence type="ECO:0000259" key="4">
    <source>
        <dbReference type="Pfam" id="PF08241"/>
    </source>
</evidence>
<evidence type="ECO:0000256" key="2">
    <source>
        <dbReference type="ARBA" id="ARBA00022679"/>
    </source>
</evidence>
<reference evidence="5 6" key="1">
    <citation type="journal article" date="2016" name="Nat. Commun.">
        <title>Thousands of microbial genomes shed light on interconnected biogeochemical processes in an aquifer system.</title>
        <authorList>
            <person name="Anantharaman K."/>
            <person name="Brown C.T."/>
            <person name="Hug L.A."/>
            <person name="Sharon I."/>
            <person name="Castelle C.J."/>
            <person name="Probst A.J."/>
            <person name="Thomas B.C."/>
            <person name="Singh A."/>
            <person name="Wilkins M.J."/>
            <person name="Karaoz U."/>
            <person name="Brodie E.L."/>
            <person name="Williams K.H."/>
            <person name="Hubbard S.S."/>
            <person name="Banfield J.F."/>
        </authorList>
    </citation>
    <scope>NUCLEOTIDE SEQUENCE [LARGE SCALE GENOMIC DNA]</scope>
</reference>
<dbReference type="STRING" id="1798391.A2968_03185"/>
<dbReference type="SUPFAM" id="SSF53335">
    <property type="entry name" value="S-adenosyl-L-methionine-dependent methyltransferases"/>
    <property type="match status" value="1"/>
</dbReference>
<organism evidence="5 6">
    <name type="scientific">Candidatus Gottesmanbacteria bacterium RIFCSPLOWO2_01_FULL_42_22</name>
    <dbReference type="NCBI Taxonomy" id="1798391"/>
    <lineage>
        <taxon>Bacteria</taxon>
        <taxon>Candidatus Gottesmaniibacteriota</taxon>
    </lineage>
</organism>
<dbReference type="AlphaFoldDB" id="A0A1F6BBL7"/>
<proteinExistence type="predicted"/>
<dbReference type="GO" id="GO:0032259">
    <property type="term" value="P:methylation"/>
    <property type="evidence" value="ECO:0007669"/>
    <property type="project" value="UniProtKB-KW"/>
</dbReference>
<dbReference type="PANTHER" id="PTHR43464">
    <property type="entry name" value="METHYLTRANSFERASE"/>
    <property type="match status" value="1"/>
</dbReference>
<dbReference type="InterPro" id="IPR029063">
    <property type="entry name" value="SAM-dependent_MTases_sf"/>
</dbReference>
<comment type="caution">
    <text evidence="5">The sequence shown here is derived from an EMBL/GenBank/DDBJ whole genome shotgun (WGS) entry which is preliminary data.</text>
</comment>
<feature type="domain" description="Methyltransferase type 11" evidence="4">
    <location>
        <begin position="41"/>
        <end position="132"/>
    </location>
</feature>
<dbReference type="PANTHER" id="PTHR43464:SF19">
    <property type="entry name" value="UBIQUINONE BIOSYNTHESIS O-METHYLTRANSFERASE, MITOCHONDRIAL"/>
    <property type="match status" value="1"/>
</dbReference>
<evidence type="ECO:0000313" key="5">
    <source>
        <dbReference type="EMBL" id="OGG34152.1"/>
    </source>
</evidence>
<dbReference type="Proteomes" id="UP000176228">
    <property type="component" value="Unassembled WGS sequence"/>
</dbReference>
<gene>
    <name evidence="5" type="ORF">A2968_03185</name>
</gene>
<dbReference type="Pfam" id="PF08241">
    <property type="entry name" value="Methyltransf_11"/>
    <property type="match status" value="1"/>
</dbReference>
<evidence type="ECO:0000256" key="1">
    <source>
        <dbReference type="ARBA" id="ARBA00022603"/>
    </source>
</evidence>
<dbReference type="EMBL" id="MFJU01000035">
    <property type="protein sequence ID" value="OGG34152.1"/>
    <property type="molecule type" value="Genomic_DNA"/>
</dbReference>
<protein>
    <recommendedName>
        <fullName evidence="4">Methyltransferase type 11 domain-containing protein</fullName>
    </recommendedName>
</protein>
<accession>A0A1F6BBL7</accession>